<feature type="compositionally biased region" description="Acidic residues" evidence="1">
    <location>
        <begin position="95"/>
        <end position="114"/>
    </location>
</feature>
<proteinExistence type="predicted"/>
<dbReference type="OrthoDB" id="2758071at2759"/>
<gene>
    <name evidence="2" type="ORF">PYCCODRAFT_1435973</name>
</gene>
<protein>
    <submittedName>
        <fullName evidence="2">Uncharacterized protein</fullName>
    </submittedName>
</protein>
<dbReference type="EMBL" id="KZ084108">
    <property type="protein sequence ID" value="OSD01981.1"/>
    <property type="molecule type" value="Genomic_DNA"/>
</dbReference>
<evidence type="ECO:0000313" key="3">
    <source>
        <dbReference type="Proteomes" id="UP000193067"/>
    </source>
</evidence>
<evidence type="ECO:0000313" key="2">
    <source>
        <dbReference type="EMBL" id="OSD01981.1"/>
    </source>
</evidence>
<dbReference type="AlphaFoldDB" id="A0A1Y2IP13"/>
<reference evidence="2 3" key="1">
    <citation type="journal article" date="2015" name="Biotechnol. Biofuels">
        <title>Enhanced degradation of softwood versus hardwood by the white-rot fungus Pycnoporus coccineus.</title>
        <authorList>
            <person name="Couturier M."/>
            <person name="Navarro D."/>
            <person name="Chevret D."/>
            <person name="Henrissat B."/>
            <person name="Piumi F."/>
            <person name="Ruiz-Duenas F.J."/>
            <person name="Martinez A.T."/>
            <person name="Grigoriev I.V."/>
            <person name="Riley R."/>
            <person name="Lipzen A."/>
            <person name="Berrin J.G."/>
            <person name="Master E.R."/>
            <person name="Rosso M.N."/>
        </authorList>
    </citation>
    <scope>NUCLEOTIDE SEQUENCE [LARGE SCALE GENOMIC DNA]</scope>
    <source>
        <strain evidence="2 3">BRFM310</strain>
    </source>
</reference>
<feature type="region of interest" description="Disordered" evidence="1">
    <location>
        <begin position="90"/>
        <end position="127"/>
    </location>
</feature>
<evidence type="ECO:0000256" key="1">
    <source>
        <dbReference type="SAM" id="MobiDB-lite"/>
    </source>
</evidence>
<name>A0A1Y2IP13_TRAC3</name>
<sequence>MNCDAHCRTSRVLACLNVTQMVLNIREALQVDGAGFLTFLTEPLTAILVDAFLSDLHKAAAANTHQESLSSMGSLEFRVVGSIAATLSGSNQGVEAEEGMADGEDGEDGNMEIEEVPRTPMTGSSPA</sequence>
<keyword evidence="3" id="KW-1185">Reference proteome</keyword>
<organism evidence="2 3">
    <name type="scientific">Trametes coccinea (strain BRFM310)</name>
    <name type="common">Pycnoporus coccineus</name>
    <dbReference type="NCBI Taxonomy" id="1353009"/>
    <lineage>
        <taxon>Eukaryota</taxon>
        <taxon>Fungi</taxon>
        <taxon>Dikarya</taxon>
        <taxon>Basidiomycota</taxon>
        <taxon>Agaricomycotina</taxon>
        <taxon>Agaricomycetes</taxon>
        <taxon>Polyporales</taxon>
        <taxon>Polyporaceae</taxon>
        <taxon>Trametes</taxon>
    </lineage>
</organism>
<dbReference type="Proteomes" id="UP000193067">
    <property type="component" value="Unassembled WGS sequence"/>
</dbReference>
<accession>A0A1Y2IP13</accession>